<reference evidence="5 6" key="1">
    <citation type="journal article" date="2005" name="Science">
        <title>Genome sequence of Theileria parva, a bovine pathogen that transforms lymphocytes.</title>
        <authorList>
            <person name="Gardner M.J."/>
            <person name="Bishop R."/>
            <person name="Shah T."/>
            <person name="de Villiers E.P."/>
            <person name="Carlton J.M."/>
            <person name="Hall N."/>
            <person name="Ren Q."/>
            <person name="Paulsen I.T."/>
            <person name="Pain A."/>
            <person name="Berriman M."/>
            <person name="Wilson R.J.M."/>
            <person name="Sato S."/>
            <person name="Ralph S.A."/>
            <person name="Mann D.J."/>
            <person name="Xiong Z."/>
            <person name="Shallom S.J."/>
            <person name="Weidman J."/>
            <person name="Jiang L."/>
            <person name="Lynn J."/>
            <person name="Weaver B."/>
            <person name="Shoaibi A."/>
            <person name="Domingo A.R."/>
            <person name="Wasawo D."/>
            <person name="Crabtree J."/>
            <person name="Wortman J.R."/>
            <person name="Haas B."/>
            <person name="Angiuoli S.V."/>
            <person name="Creasy T.H."/>
            <person name="Lu C."/>
            <person name="Suh B."/>
            <person name="Silva J.C."/>
            <person name="Utterback T.R."/>
            <person name="Feldblyum T.V."/>
            <person name="Pertea M."/>
            <person name="Allen J."/>
            <person name="Nierman W.C."/>
            <person name="Taracha E.L.N."/>
            <person name="Salzberg S.L."/>
            <person name="White O.R."/>
            <person name="Fitzhugh H.A."/>
            <person name="Morzaria S."/>
            <person name="Venter J.C."/>
            <person name="Fraser C.M."/>
            <person name="Nene V."/>
        </authorList>
    </citation>
    <scope>NUCLEOTIDE SEQUENCE [LARGE SCALE GENOMIC DNA]</scope>
    <source>
        <strain evidence="5 6">Muguga</strain>
    </source>
</reference>
<dbReference type="Pfam" id="PF00160">
    <property type="entry name" value="Pro_isomerase"/>
    <property type="match status" value="1"/>
</dbReference>
<dbReference type="InterPro" id="IPR002130">
    <property type="entry name" value="Cyclophilin-type_PPIase_dom"/>
</dbReference>
<dbReference type="GO" id="GO:0003755">
    <property type="term" value="F:peptidyl-prolyl cis-trans isomerase activity"/>
    <property type="evidence" value="ECO:0007669"/>
    <property type="project" value="InterPro"/>
</dbReference>
<evidence type="ECO:0000256" key="3">
    <source>
        <dbReference type="SAM" id="MobiDB-lite"/>
    </source>
</evidence>
<evidence type="ECO:0000259" key="4">
    <source>
        <dbReference type="PROSITE" id="PS50072"/>
    </source>
</evidence>
<keyword evidence="2" id="KW-0539">Nucleus</keyword>
<dbReference type="OMA" id="WSSHCPK"/>
<dbReference type="STRING" id="5875.Q4N4P2"/>
<dbReference type="InterPro" id="IPR044666">
    <property type="entry name" value="Cyclophilin_A-like"/>
</dbReference>
<feature type="region of interest" description="Disordered" evidence="3">
    <location>
        <begin position="310"/>
        <end position="331"/>
    </location>
</feature>
<dbReference type="VEuPathDB" id="PiroplasmaDB:TpMuguga_02g00598"/>
<dbReference type="InterPro" id="IPR029000">
    <property type="entry name" value="Cyclophilin-like_dom_sf"/>
</dbReference>
<dbReference type="Gene3D" id="2.40.100.10">
    <property type="entry name" value="Cyclophilin-like"/>
    <property type="match status" value="1"/>
</dbReference>
<dbReference type="SUPFAM" id="SSF50891">
    <property type="entry name" value="Cyclophilin-like"/>
    <property type="match status" value="1"/>
</dbReference>
<comment type="subcellular location">
    <subcellularLocation>
        <location evidence="1">Nucleus</location>
    </subcellularLocation>
</comment>
<evidence type="ECO:0000313" key="5">
    <source>
        <dbReference type="EMBL" id="EAN32881.1"/>
    </source>
</evidence>
<comment type="caution">
    <text evidence="5">The sequence shown here is derived from an EMBL/GenBank/DDBJ whole genome shotgun (WGS) entry which is preliminary data.</text>
</comment>
<feature type="region of interest" description="Disordered" evidence="3">
    <location>
        <begin position="253"/>
        <end position="294"/>
    </location>
</feature>
<dbReference type="PROSITE" id="PS00170">
    <property type="entry name" value="CSA_PPIASE_1"/>
    <property type="match status" value="1"/>
</dbReference>
<evidence type="ECO:0000256" key="1">
    <source>
        <dbReference type="ARBA" id="ARBA00004123"/>
    </source>
</evidence>
<evidence type="ECO:0000313" key="6">
    <source>
        <dbReference type="Proteomes" id="UP000001949"/>
    </source>
</evidence>
<organism evidence="5 6">
    <name type="scientific">Theileria parva</name>
    <name type="common">East coast fever infection agent</name>
    <dbReference type="NCBI Taxonomy" id="5875"/>
    <lineage>
        <taxon>Eukaryota</taxon>
        <taxon>Sar</taxon>
        <taxon>Alveolata</taxon>
        <taxon>Apicomplexa</taxon>
        <taxon>Aconoidasida</taxon>
        <taxon>Piroplasmida</taxon>
        <taxon>Theileriidae</taxon>
        <taxon>Theileria</taxon>
    </lineage>
</organism>
<dbReference type="EMBL" id="AAGK01000002">
    <property type="protein sequence ID" value="EAN32881.1"/>
    <property type="molecule type" value="Genomic_DNA"/>
</dbReference>
<feature type="compositionally biased region" description="Acidic residues" evidence="3">
    <location>
        <begin position="268"/>
        <end position="294"/>
    </location>
</feature>
<dbReference type="PROSITE" id="PS50072">
    <property type="entry name" value="CSA_PPIASE_2"/>
    <property type="match status" value="1"/>
</dbReference>
<evidence type="ECO:0000256" key="2">
    <source>
        <dbReference type="ARBA" id="ARBA00023242"/>
    </source>
</evidence>
<name>Q4N4P2_THEPA</name>
<proteinExistence type="predicted"/>
<dbReference type="AlphaFoldDB" id="Q4N4P2"/>
<dbReference type="InterPro" id="IPR020892">
    <property type="entry name" value="Cyclophilin-type_PPIase_CS"/>
</dbReference>
<dbReference type="eggNOG" id="KOG0885">
    <property type="taxonomic scope" value="Eukaryota"/>
</dbReference>
<dbReference type="GO" id="GO:0071013">
    <property type="term" value="C:catalytic step 2 spliceosome"/>
    <property type="evidence" value="ECO:0007669"/>
    <property type="project" value="TreeGrafter"/>
</dbReference>
<accession>Q4N4P2</accession>
<protein>
    <submittedName>
        <fullName evidence="5">Cyclophilin, putative</fullName>
    </submittedName>
</protein>
<dbReference type="InParanoid" id="Q4N4P2"/>
<dbReference type="KEGG" id="tpv:TP02_0598"/>
<dbReference type="PANTHER" id="PTHR45625">
    <property type="entry name" value="PEPTIDYL-PROLYL CIS-TRANS ISOMERASE-RELATED"/>
    <property type="match status" value="1"/>
</dbReference>
<keyword evidence="6" id="KW-1185">Reference proteome</keyword>
<feature type="compositionally biased region" description="Basic residues" evidence="3">
    <location>
        <begin position="319"/>
        <end position="329"/>
    </location>
</feature>
<dbReference type="PRINTS" id="PR00153">
    <property type="entry name" value="CSAPPISMRASE"/>
</dbReference>
<sequence>MSEVYSLEPSCKGRVVLNTSLGDLDIHLWSSHCPKACRNFIQLCLEGYYNNCIFHRVIPNFMVQTGDPSGTGNGGESVYGEPFENEIVSRLKFRNRGMVAMANTGGKCSNMSQFFITLDRSDFLNGKYTLFGKVEGNSIYNLLKIGKCEVDKNDRPFDPPKIISCHVFSLILLLFRWLIILSMILCRGYYSYLNLSLRNRKKKLQQLKPSKFFLVKCIRDKRLLSFLDSDEEEDNAVKIKSAHDMLQDKSLSKASVQIKETPKPDEPSPVDDEEVEDDDQLYEEEDDDQVYQEEDELRKKEINELEKKLRENTDDLYNPRKKKKPKHDPKKTLERLALFTKRLGEIDKNEQLANKQPETDQDMSDGSWFAGTKLQFSVDSNRAYAYDAGRDTVLLKLNFALQLDVYDPLKGKDNKLNSVKNIHKNVFSLHITLDYPVNNYLYHVF</sequence>
<dbReference type="Proteomes" id="UP000001949">
    <property type="component" value="Unassembled WGS sequence"/>
</dbReference>
<gene>
    <name evidence="5" type="ordered locus">TP02_0598</name>
</gene>
<dbReference type="PANTHER" id="PTHR45625:SF6">
    <property type="entry name" value="SPLICEOSOME-ASSOCIATED PROTEIN CWC27 HOMOLOG"/>
    <property type="match status" value="1"/>
</dbReference>
<dbReference type="GO" id="GO:0006457">
    <property type="term" value="P:protein folding"/>
    <property type="evidence" value="ECO:0007669"/>
    <property type="project" value="InterPro"/>
</dbReference>
<feature type="domain" description="PPIase cyclophilin-type" evidence="4">
    <location>
        <begin position="18"/>
        <end position="167"/>
    </location>
</feature>